<dbReference type="EC" id="1.-.-.-" evidence="2"/>
<reference evidence="2 3" key="1">
    <citation type="journal article" date="2023" name="Int. J. Syst. Evol. Microbiol.">
        <title>Lactiplantibacillus brownii sp. nov., a novel psychrotolerant species isolated from sauerkraut.</title>
        <authorList>
            <person name="Heng Y.C."/>
            <person name="Silvaraju S."/>
            <person name="Lee J.K.Y."/>
            <person name="Kittelmann S."/>
        </authorList>
    </citation>
    <scope>NUCLEOTIDE SEQUENCE [LARGE SCALE GENOMIC DNA]</scope>
    <source>
        <strain evidence="2 3">WILCCON 0030</strain>
    </source>
</reference>
<dbReference type="InterPro" id="IPR050712">
    <property type="entry name" value="NAD(P)H-dep_reductase"/>
</dbReference>
<name>A0ABU1A560_9LACO</name>
<dbReference type="SUPFAM" id="SSF52218">
    <property type="entry name" value="Flavoproteins"/>
    <property type="match status" value="1"/>
</dbReference>
<feature type="domain" description="NADPH-dependent FMN reductase-like" evidence="1">
    <location>
        <begin position="4"/>
        <end position="148"/>
    </location>
</feature>
<organism evidence="2 3">
    <name type="scientific">Lactiplantibacillus brownii</name>
    <dbReference type="NCBI Taxonomy" id="3069269"/>
    <lineage>
        <taxon>Bacteria</taxon>
        <taxon>Bacillati</taxon>
        <taxon>Bacillota</taxon>
        <taxon>Bacilli</taxon>
        <taxon>Lactobacillales</taxon>
        <taxon>Lactobacillaceae</taxon>
        <taxon>Lactiplantibacillus</taxon>
    </lineage>
</organism>
<evidence type="ECO:0000259" key="1">
    <source>
        <dbReference type="Pfam" id="PF03358"/>
    </source>
</evidence>
<evidence type="ECO:0000313" key="2">
    <source>
        <dbReference type="EMBL" id="MDQ7936130.1"/>
    </source>
</evidence>
<accession>A0ABU1A560</accession>
<keyword evidence="3" id="KW-1185">Reference proteome</keyword>
<dbReference type="GO" id="GO:0016491">
    <property type="term" value="F:oxidoreductase activity"/>
    <property type="evidence" value="ECO:0007669"/>
    <property type="project" value="UniProtKB-KW"/>
</dbReference>
<dbReference type="InterPro" id="IPR029039">
    <property type="entry name" value="Flavoprotein-like_sf"/>
</dbReference>
<dbReference type="Gene3D" id="3.40.50.360">
    <property type="match status" value="1"/>
</dbReference>
<gene>
    <name evidence="2" type="ORF">RA086_00510</name>
</gene>
<dbReference type="PANTHER" id="PTHR30543:SF21">
    <property type="entry name" value="NAD(P)H-DEPENDENT FMN REDUCTASE LOT6"/>
    <property type="match status" value="1"/>
</dbReference>
<dbReference type="RefSeq" id="WP_308701976.1">
    <property type="nucleotide sequence ID" value="NZ_AP027463.1"/>
</dbReference>
<sequence>MKNISIILGSTRQGALGRYLFNYLQQLVATQPKSAVQFTFLDLATYQLPFFSEALPPMANPQRTLPANQQRWVDDMAAADGYVFLTPEYNHAEPAVLKNALDFLGFEMQRKPGKIISYADNMRGGQFGAAALVPILQRLGVLVLPKPTPVGNVQETLQADGQPIPAAPLAPRYHKGLTAALAEISYYTTLLTDHPFPNH</sequence>
<dbReference type="EMBL" id="JAVCWF010000001">
    <property type="protein sequence ID" value="MDQ7936130.1"/>
    <property type="molecule type" value="Genomic_DNA"/>
</dbReference>
<comment type="caution">
    <text evidence="2">The sequence shown here is derived from an EMBL/GenBank/DDBJ whole genome shotgun (WGS) entry which is preliminary data.</text>
</comment>
<keyword evidence="2" id="KW-0560">Oxidoreductase</keyword>
<dbReference type="PANTHER" id="PTHR30543">
    <property type="entry name" value="CHROMATE REDUCTASE"/>
    <property type="match status" value="1"/>
</dbReference>
<protein>
    <submittedName>
        <fullName evidence="2">NAD(P)H-dependent oxidoreductase</fullName>
        <ecNumber evidence="2">1.-.-.-</ecNumber>
    </submittedName>
</protein>
<dbReference type="Pfam" id="PF03358">
    <property type="entry name" value="FMN_red"/>
    <property type="match status" value="1"/>
</dbReference>
<dbReference type="InterPro" id="IPR005025">
    <property type="entry name" value="FMN_Rdtase-like_dom"/>
</dbReference>
<proteinExistence type="predicted"/>
<evidence type="ECO:0000313" key="3">
    <source>
        <dbReference type="Proteomes" id="UP001227831"/>
    </source>
</evidence>
<dbReference type="Proteomes" id="UP001227831">
    <property type="component" value="Unassembled WGS sequence"/>
</dbReference>